<dbReference type="PANTHER" id="PTHR28259">
    <property type="entry name" value="FLUORIDE EXPORT PROTEIN 1-RELATED"/>
    <property type="match status" value="1"/>
</dbReference>
<feature type="transmembrane region" description="Helical" evidence="12">
    <location>
        <begin position="35"/>
        <end position="56"/>
    </location>
</feature>
<keyword evidence="12" id="KW-0479">Metal-binding</keyword>
<keyword evidence="9 12" id="KW-0407">Ion channel</keyword>
<gene>
    <name evidence="12" type="primary">fluC</name>
    <name evidence="12" type="synonym">crcB</name>
    <name evidence="13" type="ORF">CUC44_16150</name>
</gene>
<evidence type="ECO:0000256" key="9">
    <source>
        <dbReference type="ARBA" id="ARBA00023303"/>
    </source>
</evidence>
<keyword evidence="12" id="KW-0813">Transport</keyword>
<dbReference type="Proteomes" id="UP000232060">
    <property type="component" value="Unassembled WGS sequence"/>
</dbReference>
<dbReference type="PANTHER" id="PTHR28259:SF1">
    <property type="entry name" value="FLUORIDE EXPORT PROTEIN 1-RELATED"/>
    <property type="match status" value="1"/>
</dbReference>
<dbReference type="GO" id="GO:0046872">
    <property type="term" value="F:metal ion binding"/>
    <property type="evidence" value="ECO:0007669"/>
    <property type="project" value="UniProtKB-KW"/>
</dbReference>
<evidence type="ECO:0000256" key="5">
    <source>
        <dbReference type="ARBA" id="ARBA00022989"/>
    </source>
</evidence>
<keyword evidence="2 12" id="KW-1003">Cell membrane</keyword>
<comment type="caution">
    <text evidence="13">The sequence shown here is derived from an EMBL/GenBank/DDBJ whole genome shotgun (WGS) entry which is preliminary data.</text>
</comment>
<dbReference type="RefSeq" id="WP_100860900.1">
    <property type="nucleotide sequence ID" value="NZ_PGCP01000028.1"/>
</dbReference>
<proteinExistence type="inferred from homology"/>
<dbReference type="OrthoDB" id="9806299at2"/>
<evidence type="ECO:0000256" key="7">
    <source>
        <dbReference type="ARBA" id="ARBA00023065"/>
    </source>
</evidence>
<feature type="transmembrane region" description="Helical" evidence="12">
    <location>
        <begin position="68"/>
        <end position="91"/>
    </location>
</feature>
<dbReference type="AlphaFoldDB" id="A0A2M8H6P4"/>
<comment type="similarity">
    <text evidence="10 12">Belongs to the fluoride channel Fluc/FEX (TC 1.A.43) family.</text>
</comment>
<name>A0A2M8H6P4_9GAMM</name>
<evidence type="ECO:0000256" key="2">
    <source>
        <dbReference type="ARBA" id="ARBA00022475"/>
    </source>
</evidence>
<evidence type="ECO:0000313" key="13">
    <source>
        <dbReference type="EMBL" id="PJC92233.1"/>
    </source>
</evidence>
<feature type="binding site" evidence="12">
    <location>
        <position position="78"/>
    </location>
    <ligand>
        <name>Na(+)</name>
        <dbReference type="ChEBI" id="CHEBI:29101"/>
        <note>structural</note>
    </ligand>
</feature>
<dbReference type="GO" id="GO:0140114">
    <property type="term" value="P:cellular detoxification of fluoride"/>
    <property type="evidence" value="ECO:0007669"/>
    <property type="project" value="UniProtKB-UniRule"/>
</dbReference>
<reference evidence="13 14" key="1">
    <citation type="submission" date="2017-11" db="EMBL/GenBank/DDBJ databases">
        <title>Draft genome sequence of environmental isolate Aeromonas lusitania sp. nov. MDC 2473.</title>
        <authorList>
            <person name="Colston S.M."/>
            <person name="Navarro A."/>
            <person name="Martinez-Murcia A.J."/>
            <person name="Graf J."/>
        </authorList>
    </citation>
    <scope>NUCLEOTIDE SEQUENCE [LARGE SCALE GENOMIC DNA]</scope>
    <source>
        <strain evidence="13 14">MDC 2473</strain>
    </source>
</reference>
<protein>
    <recommendedName>
        <fullName evidence="12">Fluoride-specific ion channel FluC</fullName>
    </recommendedName>
</protein>
<dbReference type="NCBIfam" id="TIGR00494">
    <property type="entry name" value="crcB"/>
    <property type="match status" value="1"/>
</dbReference>
<keyword evidence="5 12" id="KW-1133">Transmembrane helix</keyword>
<dbReference type="InterPro" id="IPR003691">
    <property type="entry name" value="FluC"/>
</dbReference>
<comment type="catalytic activity">
    <reaction evidence="11">
        <text>fluoride(in) = fluoride(out)</text>
        <dbReference type="Rhea" id="RHEA:76159"/>
        <dbReference type="ChEBI" id="CHEBI:17051"/>
    </reaction>
    <physiologicalReaction direction="left-to-right" evidence="11">
        <dbReference type="Rhea" id="RHEA:76160"/>
    </physiologicalReaction>
</comment>
<keyword evidence="4 12" id="KW-0812">Transmembrane</keyword>
<dbReference type="HAMAP" id="MF_00454">
    <property type="entry name" value="FluC"/>
    <property type="match status" value="1"/>
</dbReference>
<evidence type="ECO:0000256" key="3">
    <source>
        <dbReference type="ARBA" id="ARBA00022519"/>
    </source>
</evidence>
<evidence type="ECO:0000256" key="10">
    <source>
        <dbReference type="ARBA" id="ARBA00035120"/>
    </source>
</evidence>
<feature type="transmembrane region" description="Helical" evidence="12">
    <location>
        <begin position="103"/>
        <end position="122"/>
    </location>
</feature>
<comment type="activity regulation">
    <text evidence="12">Na(+) is not transported, but it plays an essential structural role and its presence is essential for fluoride channel function.</text>
</comment>
<keyword evidence="3" id="KW-0997">Cell inner membrane</keyword>
<comment type="subcellular location">
    <subcellularLocation>
        <location evidence="1 12">Cell membrane</location>
        <topology evidence="1 12">Multi-pass membrane protein</topology>
    </subcellularLocation>
</comment>
<keyword evidence="7 12" id="KW-0406">Ion transport</keyword>
<evidence type="ECO:0000256" key="6">
    <source>
        <dbReference type="ARBA" id="ARBA00023053"/>
    </source>
</evidence>
<accession>A0A2M8H6P4</accession>
<evidence type="ECO:0000256" key="11">
    <source>
        <dbReference type="ARBA" id="ARBA00035585"/>
    </source>
</evidence>
<dbReference type="EMBL" id="PGCP01000028">
    <property type="protein sequence ID" value="PJC92233.1"/>
    <property type="molecule type" value="Genomic_DNA"/>
</dbReference>
<dbReference type="GO" id="GO:0005886">
    <property type="term" value="C:plasma membrane"/>
    <property type="evidence" value="ECO:0007669"/>
    <property type="project" value="UniProtKB-SubCell"/>
</dbReference>
<evidence type="ECO:0000256" key="1">
    <source>
        <dbReference type="ARBA" id="ARBA00004651"/>
    </source>
</evidence>
<organism evidence="13 14">
    <name type="scientific">Aeromonas lusitana</name>
    <dbReference type="NCBI Taxonomy" id="931529"/>
    <lineage>
        <taxon>Bacteria</taxon>
        <taxon>Pseudomonadati</taxon>
        <taxon>Pseudomonadota</taxon>
        <taxon>Gammaproteobacteria</taxon>
        <taxon>Aeromonadales</taxon>
        <taxon>Aeromonadaceae</taxon>
        <taxon>Aeromonas</taxon>
    </lineage>
</organism>
<sequence length="125" mass="13258">MQTWLFVAVGGAIGACLRFGMTELFALLFGRSFPYGTLAVNVIGSFIMGLAFALISHGHVLESPMKPLLMVGILGALTTFSSFALDTVLLAQQGAYLKALLNMGLNVFLCLAMVVLGMQLVASRV</sequence>
<evidence type="ECO:0000313" key="14">
    <source>
        <dbReference type="Proteomes" id="UP000232060"/>
    </source>
</evidence>
<evidence type="ECO:0000256" key="8">
    <source>
        <dbReference type="ARBA" id="ARBA00023136"/>
    </source>
</evidence>
<evidence type="ECO:0000256" key="4">
    <source>
        <dbReference type="ARBA" id="ARBA00022692"/>
    </source>
</evidence>
<keyword evidence="6 12" id="KW-0915">Sodium</keyword>
<feature type="binding site" evidence="12">
    <location>
        <position position="75"/>
    </location>
    <ligand>
        <name>Na(+)</name>
        <dbReference type="ChEBI" id="CHEBI:29101"/>
        <note>structural</note>
    </ligand>
</feature>
<feature type="transmembrane region" description="Helical" evidence="12">
    <location>
        <begin position="6"/>
        <end position="28"/>
    </location>
</feature>
<keyword evidence="8 12" id="KW-0472">Membrane</keyword>
<evidence type="ECO:0000256" key="12">
    <source>
        <dbReference type="HAMAP-Rule" id="MF_00454"/>
    </source>
</evidence>
<comment type="function">
    <text evidence="12">Fluoride-specific ion channel. Important for reducing fluoride concentration in the cell, thus reducing its toxicity.</text>
</comment>
<keyword evidence="14" id="KW-1185">Reference proteome</keyword>
<dbReference type="Pfam" id="PF02537">
    <property type="entry name" value="CRCB"/>
    <property type="match status" value="1"/>
</dbReference>
<dbReference type="GO" id="GO:0062054">
    <property type="term" value="F:fluoride channel activity"/>
    <property type="evidence" value="ECO:0007669"/>
    <property type="project" value="UniProtKB-UniRule"/>
</dbReference>